<comment type="cofactor">
    <cofactor evidence="6">
        <name>Mg(2+)</name>
        <dbReference type="ChEBI" id="CHEBI:18420"/>
    </cofactor>
    <text evidence="6">Binds 2 magnesium ions per subunit.</text>
</comment>
<dbReference type="Pfam" id="PF00702">
    <property type="entry name" value="Hydrolase"/>
    <property type="match status" value="1"/>
</dbReference>
<dbReference type="Proteomes" id="UP000051845">
    <property type="component" value="Unassembled WGS sequence"/>
</dbReference>
<dbReference type="GO" id="GO:0000287">
    <property type="term" value="F:magnesium ion binding"/>
    <property type="evidence" value="ECO:0007669"/>
    <property type="project" value="InterPro"/>
</dbReference>
<feature type="binding site" evidence="5">
    <location>
        <position position="29"/>
    </location>
    <ligand>
        <name>substrate</name>
    </ligand>
</feature>
<evidence type="ECO:0000256" key="1">
    <source>
        <dbReference type="ARBA" id="ARBA00006171"/>
    </source>
</evidence>
<dbReference type="RefSeq" id="WP_056996606.1">
    <property type="nucleotide sequence ID" value="NZ_AYYR01000039.1"/>
</dbReference>
<dbReference type="GO" id="GO:0005975">
    <property type="term" value="P:carbohydrate metabolic process"/>
    <property type="evidence" value="ECO:0007669"/>
    <property type="project" value="InterPro"/>
</dbReference>
<comment type="similarity">
    <text evidence="1">Belongs to the HAD-like hydrolase superfamily. CbbY/CbbZ/Gph/YieH family.</text>
</comment>
<dbReference type="InterPro" id="IPR006439">
    <property type="entry name" value="HAD-SF_hydro_IA"/>
</dbReference>
<keyword evidence="2 6" id="KW-0479">Metal-binding</keyword>
<gene>
    <name evidence="8" type="ORF">FC82_GL001884</name>
</gene>
<feature type="binding site" evidence="6">
    <location>
        <position position="175"/>
    </location>
    <ligand>
        <name>Mg(2+)</name>
        <dbReference type="ChEBI" id="CHEBI:18420"/>
    </ligand>
</feature>
<dbReference type="InterPro" id="IPR023214">
    <property type="entry name" value="HAD_sf"/>
</dbReference>
<keyword evidence="4" id="KW-0119">Carbohydrate metabolism</keyword>
<reference evidence="8 9" key="1">
    <citation type="journal article" date="2015" name="Genome Announc.">
        <title>Expanding the biotechnology potential of lactobacilli through comparative genomics of 213 strains and associated genera.</title>
        <authorList>
            <person name="Sun Z."/>
            <person name="Harris H.M."/>
            <person name="McCann A."/>
            <person name="Guo C."/>
            <person name="Argimon S."/>
            <person name="Zhang W."/>
            <person name="Yang X."/>
            <person name="Jeffery I.B."/>
            <person name="Cooney J.C."/>
            <person name="Kagawa T.F."/>
            <person name="Liu W."/>
            <person name="Song Y."/>
            <person name="Salvetti E."/>
            <person name="Wrobel A."/>
            <person name="Rasinkangas P."/>
            <person name="Parkhill J."/>
            <person name="Rea M.C."/>
            <person name="O'Sullivan O."/>
            <person name="Ritari J."/>
            <person name="Douillard F.P."/>
            <person name="Paul Ross R."/>
            <person name="Yang R."/>
            <person name="Briner A.E."/>
            <person name="Felis G.E."/>
            <person name="de Vos W.M."/>
            <person name="Barrangou R."/>
            <person name="Klaenhammer T.R."/>
            <person name="Caufield P.W."/>
            <person name="Cui Y."/>
            <person name="Zhang H."/>
            <person name="O'Toole P.W."/>
        </authorList>
    </citation>
    <scope>NUCLEOTIDE SEQUENCE [LARGE SCALE GENOMIC DNA]</scope>
    <source>
        <strain evidence="8 9">DSM 20515</strain>
    </source>
</reference>
<dbReference type="Gene3D" id="1.10.150.240">
    <property type="entry name" value="Putative phosphatase, domain 2"/>
    <property type="match status" value="1"/>
</dbReference>
<dbReference type="NCBIfam" id="TIGR01509">
    <property type="entry name" value="HAD-SF-IA-v3"/>
    <property type="match status" value="1"/>
</dbReference>
<protein>
    <submittedName>
        <fullName evidence="8">Beta-phosphoglucomutase</fullName>
    </submittedName>
</protein>
<sequence>MTSFSQLKGCLFDLHGVIADSSAYHTQAWHQLATDLNVTWTQALADKLLGMSRDDAVATILAAGDLTDAYSETEKISLGVRKNGYYLALIQTMSPKDILPGIKPFLNELQRNGYGIVLASASVNAPVEIAKMQLTDYFPLIVDPKTLHHNKPDPEIYVRAAEMLRMPPETCMGFEDSQPGLTALNGSGAVSVGIGTPAEIKTAKVQLPSTKALTLTNIEHALQ</sequence>
<dbReference type="InterPro" id="IPR010972">
    <property type="entry name" value="Beta-PGM"/>
</dbReference>
<evidence type="ECO:0000256" key="5">
    <source>
        <dbReference type="PIRSR" id="PIRSR610972-2"/>
    </source>
</evidence>
<feature type="site" description="Important for catalytic activity and assists the phosphoryl transfer reaction to Asp8 by balancing charge and orienting the reacting groups" evidence="7">
    <location>
        <position position="120"/>
    </location>
</feature>
<feature type="binding site" evidence="5">
    <location>
        <begin position="48"/>
        <end position="53"/>
    </location>
    <ligand>
        <name>substrate</name>
    </ligand>
</feature>
<dbReference type="AlphaFoldDB" id="A0A0R2BAH6"/>
<feature type="binding site" evidence="5">
    <location>
        <begin position="120"/>
        <end position="124"/>
    </location>
    <ligand>
        <name>substrate</name>
    </ligand>
</feature>
<feature type="binding site" evidence="6">
    <location>
        <position position="176"/>
    </location>
    <ligand>
        <name>Mg(2+)</name>
        <dbReference type="ChEBI" id="CHEBI:18420"/>
    </ligand>
</feature>
<evidence type="ECO:0000256" key="4">
    <source>
        <dbReference type="ARBA" id="ARBA00023277"/>
    </source>
</evidence>
<evidence type="ECO:0000313" key="9">
    <source>
        <dbReference type="Proteomes" id="UP000051845"/>
    </source>
</evidence>
<dbReference type="STRING" id="33960.TY91_14520"/>
<dbReference type="SFLD" id="SFLDS00003">
    <property type="entry name" value="Haloacid_Dehalogenase"/>
    <property type="match status" value="1"/>
</dbReference>
<dbReference type="PANTHER" id="PTHR46193:SF18">
    <property type="entry name" value="HEXITOL PHOSPHATASE B"/>
    <property type="match status" value="1"/>
</dbReference>
<dbReference type="SFLD" id="SFLDG01129">
    <property type="entry name" value="C1.5:_HAD__Beta-PGM__Phosphata"/>
    <property type="match status" value="1"/>
</dbReference>
<name>A0A0R2BAH6_SECCO</name>
<feature type="binding site" evidence="5">
    <location>
        <position position="151"/>
    </location>
    <ligand>
        <name>substrate</name>
    </ligand>
</feature>
<dbReference type="Gene3D" id="3.40.50.1000">
    <property type="entry name" value="HAD superfamily/HAD-like"/>
    <property type="match status" value="1"/>
</dbReference>
<dbReference type="CDD" id="cd02598">
    <property type="entry name" value="HAD_BPGM"/>
    <property type="match status" value="1"/>
</dbReference>
<dbReference type="NCBIfam" id="TIGR01990">
    <property type="entry name" value="bPGM"/>
    <property type="match status" value="1"/>
</dbReference>
<comment type="caution">
    <text evidence="8">The sequence shown here is derived from an EMBL/GenBank/DDBJ whole genome shotgun (WGS) entry which is preliminary data.</text>
</comment>
<feature type="binding site" evidence="6">
    <location>
        <position position="13"/>
    </location>
    <ligand>
        <name>Mg(2+)</name>
        <dbReference type="ChEBI" id="CHEBI:18420"/>
    </ligand>
</feature>
<feature type="site" description="Important for catalytic activity and assists the phosphoryl transfer reaction to Asp8 by balancing charge and orienting the reacting groups" evidence="7">
    <location>
        <position position="151"/>
    </location>
</feature>
<proteinExistence type="inferred from homology"/>
<evidence type="ECO:0000256" key="2">
    <source>
        <dbReference type="ARBA" id="ARBA00022723"/>
    </source>
</evidence>
<accession>A0A0R2BAH6</accession>
<feature type="binding site" evidence="5">
    <location>
        <position position="82"/>
    </location>
    <ligand>
        <name>substrate</name>
    </ligand>
</feature>
<organism evidence="8 9">
    <name type="scientific">Secundilactobacillus collinoides DSM 20515 = JCM 1123</name>
    <dbReference type="NCBI Taxonomy" id="1423733"/>
    <lineage>
        <taxon>Bacteria</taxon>
        <taxon>Bacillati</taxon>
        <taxon>Bacillota</taxon>
        <taxon>Bacilli</taxon>
        <taxon>Lactobacillales</taxon>
        <taxon>Lactobacillaceae</taxon>
        <taxon>Secundilactobacillus</taxon>
    </lineage>
</organism>
<evidence type="ECO:0000256" key="6">
    <source>
        <dbReference type="PIRSR" id="PIRSR610972-3"/>
    </source>
</evidence>
<dbReference type="InterPro" id="IPR036412">
    <property type="entry name" value="HAD-like_sf"/>
</dbReference>
<dbReference type="EMBL" id="AYYR01000039">
    <property type="protein sequence ID" value="KRM76058.1"/>
    <property type="molecule type" value="Genomic_DNA"/>
</dbReference>
<dbReference type="GO" id="GO:0008801">
    <property type="term" value="F:beta-phosphoglucomutase activity"/>
    <property type="evidence" value="ECO:0007669"/>
    <property type="project" value="InterPro"/>
</dbReference>
<evidence type="ECO:0000313" key="8">
    <source>
        <dbReference type="EMBL" id="KRM76058.1"/>
    </source>
</evidence>
<dbReference type="SUPFAM" id="SSF56784">
    <property type="entry name" value="HAD-like"/>
    <property type="match status" value="1"/>
</dbReference>
<dbReference type="PANTHER" id="PTHR46193">
    <property type="entry name" value="6-PHOSPHOGLUCONATE PHOSPHATASE"/>
    <property type="match status" value="1"/>
</dbReference>
<evidence type="ECO:0000256" key="3">
    <source>
        <dbReference type="ARBA" id="ARBA00022842"/>
    </source>
</evidence>
<dbReference type="PATRIC" id="fig|1423733.4.peg.1985"/>
<keyword evidence="3 6" id="KW-0460">Magnesium</keyword>
<evidence type="ECO:0000256" key="7">
    <source>
        <dbReference type="PIRSR" id="PIRSR610972-4"/>
    </source>
</evidence>
<dbReference type="InterPro" id="IPR051600">
    <property type="entry name" value="Beta-PGM-like"/>
</dbReference>
<dbReference type="InterPro" id="IPR023198">
    <property type="entry name" value="PGP-like_dom2"/>
</dbReference>